<evidence type="ECO:0000313" key="3">
    <source>
        <dbReference type="Proteomes" id="UP000295221"/>
    </source>
</evidence>
<dbReference type="AlphaFoldDB" id="A0A4R2GCB4"/>
<proteinExistence type="predicted"/>
<dbReference type="RefSeq" id="WP_132435075.1">
    <property type="nucleotide sequence ID" value="NZ_SLWK01000016.1"/>
</dbReference>
<protein>
    <submittedName>
        <fullName evidence="2">VTC domain-containing protein</fullName>
    </submittedName>
</protein>
<dbReference type="InterPro" id="IPR042267">
    <property type="entry name" value="VTC_sf"/>
</dbReference>
<reference evidence="2 3" key="1">
    <citation type="submission" date="2019-03" db="EMBL/GenBank/DDBJ databases">
        <title>Genomic Encyclopedia of Type Strains, Phase IV (KMG-IV): sequencing the most valuable type-strain genomes for metagenomic binning, comparative biology and taxonomic classification.</title>
        <authorList>
            <person name="Goeker M."/>
        </authorList>
    </citation>
    <scope>NUCLEOTIDE SEQUENCE [LARGE SCALE GENOMIC DNA]</scope>
    <source>
        <strain evidence="2 3">DSM 24179</strain>
    </source>
</reference>
<name>A0A4R2GCB4_9BACT</name>
<dbReference type="OrthoDB" id="9784042at2"/>
<dbReference type="Proteomes" id="UP000295221">
    <property type="component" value="Unassembled WGS sequence"/>
</dbReference>
<dbReference type="Gene3D" id="3.20.100.30">
    <property type="entry name" value="VTC, catalytic tunnel domain"/>
    <property type="match status" value="1"/>
</dbReference>
<keyword evidence="3" id="KW-1185">Reference proteome</keyword>
<evidence type="ECO:0000313" key="2">
    <source>
        <dbReference type="EMBL" id="TCO05401.1"/>
    </source>
</evidence>
<sequence length="246" mass="29801">MLRYERKYLVPNEQMDALRKRLMPFVVPDKYAHPNQHGLHQYTVRSIYLDSLDMECYTQKDSGIKLRRKLRIRGYDTLNDKSKVILEIKRKIGNRIKKHRSTLLYKDLEDMMKYSRLEDYIITGSRKEALDDAKRFFFHLKKKQYRPSNLIVYEREAYQGKIDAGVRITFDKNIRSKVYPKLDALYEDKHLKRLFNNHFVLEIKYFTNEMPIWARSLVQEFKLRNDAISKYTIGYDVSKYNRKLTY</sequence>
<dbReference type="InterPro" id="IPR018966">
    <property type="entry name" value="VTC_domain"/>
</dbReference>
<dbReference type="Pfam" id="PF09359">
    <property type="entry name" value="VTC"/>
    <property type="match status" value="1"/>
</dbReference>
<dbReference type="CDD" id="cd07750">
    <property type="entry name" value="PolyPPase_VTC_like"/>
    <property type="match status" value="1"/>
</dbReference>
<dbReference type="GO" id="GO:0006799">
    <property type="term" value="P:polyphosphate biosynthetic process"/>
    <property type="evidence" value="ECO:0007669"/>
    <property type="project" value="UniProtKB-ARBA"/>
</dbReference>
<gene>
    <name evidence="2" type="ORF">EV194_11633</name>
</gene>
<dbReference type="EMBL" id="SLWK01000016">
    <property type="protein sequence ID" value="TCO05401.1"/>
    <property type="molecule type" value="Genomic_DNA"/>
</dbReference>
<evidence type="ECO:0000259" key="1">
    <source>
        <dbReference type="Pfam" id="PF09359"/>
    </source>
</evidence>
<accession>A0A4R2GCB4</accession>
<comment type="caution">
    <text evidence="2">The sequence shown here is derived from an EMBL/GenBank/DDBJ whole genome shotgun (WGS) entry which is preliminary data.</text>
</comment>
<feature type="domain" description="VTC" evidence="1">
    <location>
        <begin position="3"/>
        <end position="237"/>
    </location>
</feature>
<organism evidence="2 3">
    <name type="scientific">Natronoflexus pectinivorans</name>
    <dbReference type="NCBI Taxonomy" id="682526"/>
    <lineage>
        <taxon>Bacteria</taxon>
        <taxon>Pseudomonadati</taxon>
        <taxon>Bacteroidota</taxon>
        <taxon>Bacteroidia</taxon>
        <taxon>Marinilabiliales</taxon>
        <taxon>Marinilabiliaceae</taxon>
        <taxon>Natronoflexus</taxon>
    </lineage>
</organism>